<sequence>MNYMCRTILPGVMMLLVAACGGGGESASSSSSAVSTVQVRGTVNGGEIGGTGLTIVSALQNSPSSISGESYSTTISATGPQLLLIQDENEAIRGLTFSVKDDSSSSTLPRTLRTDATSTALALLLLSPGVTPSDWSLAQPTATALQTLTSFPGFVAFLQSNLPTKSLAATITDPAYQPLLRACLEEWPAKAATVAPLALIATTSAAFAVPPKVSPVLGAPAFGTGGIRAEIEKGYTGRHDITATLTNYSLRSVALYEYSDSTGSGTPVLSPNHPVWFQGGDGLTSLSLFGGAQQITPRSMSRPLLFSNPNGKVYYYAVGPGFAPYPASLRSEVAVTWEDLAKPVLYDFIKYALAPALSFWSGYPVSDLMDTAFMLEGLRKGQDAEFIALGQQIVRMGVENAGAAGSVIAYRVILKELMQVTLGKAEPFIKGGFRGFFKSVFRIGAFFDSLNFVLYVNDLINLPARAKIEVSAPYDTVEFSTATYLAKKTDRQINIGLTRNDGSADVLVVQYTITPSTAVKAQDYSDASPRIVAVNIRQSRVDSGHGHKNSDHSCSGTGDSRALRFRDRGPT</sequence>
<feature type="signal peptide" evidence="2">
    <location>
        <begin position="1"/>
        <end position="21"/>
    </location>
</feature>
<feature type="region of interest" description="Disordered" evidence="1">
    <location>
        <begin position="539"/>
        <end position="571"/>
    </location>
</feature>
<dbReference type="Proteomes" id="UP000199032">
    <property type="component" value="Unassembled WGS sequence"/>
</dbReference>
<evidence type="ECO:0000256" key="2">
    <source>
        <dbReference type="SAM" id="SignalP"/>
    </source>
</evidence>
<gene>
    <name evidence="3" type="ORF">COMA1_60186</name>
</gene>
<evidence type="ECO:0000256" key="1">
    <source>
        <dbReference type="SAM" id="MobiDB-lite"/>
    </source>
</evidence>
<dbReference type="PROSITE" id="PS51257">
    <property type="entry name" value="PROKAR_LIPOPROTEIN"/>
    <property type="match status" value="1"/>
</dbReference>
<dbReference type="AlphaFoldDB" id="A0A0S4LN42"/>
<proteinExistence type="predicted"/>
<keyword evidence="4" id="KW-1185">Reference proteome</keyword>
<feature type="compositionally biased region" description="Basic and acidic residues" evidence="1">
    <location>
        <begin position="539"/>
        <end position="551"/>
    </location>
</feature>
<dbReference type="EMBL" id="CZQA01000012">
    <property type="protein sequence ID" value="CUS38979.1"/>
    <property type="molecule type" value="Genomic_DNA"/>
</dbReference>
<evidence type="ECO:0008006" key="5">
    <source>
        <dbReference type="Google" id="ProtNLM"/>
    </source>
</evidence>
<feature type="chain" id="PRO_5006624118" description="Lipoprotein" evidence="2">
    <location>
        <begin position="22"/>
        <end position="571"/>
    </location>
</feature>
<dbReference type="SUPFAM" id="SSF141072">
    <property type="entry name" value="CalX-like"/>
    <property type="match status" value="1"/>
</dbReference>
<reference evidence="3 4" key="1">
    <citation type="submission" date="2015-10" db="EMBL/GenBank/DDBJ databases">
        <authorList>
            <person name="Gilbert D.G."/>
        </authorList>
    </citation>
    <scope>NUCLEOTIDE SEQUENCE [LARGE SCALE GENOMIC DNA]</scope>
    <source>
        <strain evidence="3">COMA1</strain>
    </source>
</reference>
<dbReference type="STRING" id="1742972.COMA1_60186"/>
<protein>
    <recommendedName>
        <fullName evidence="5">Lipoprotein</fullName>
    </recommendedName>
</protein>
<dbReference type="RefSeq" id="WP_176698175.1">
    <property type="nucleotide sequence ID" value="NZ_CZQA01000012.1"/>
</dbReference>
<dbReference type="InterPro" id="IPR038081">
    <property type="entry name" value="CalX-like_sf"/>
</dbReference>
<accession>A0A0S4LN42</accession>
<feature type="compositionally biased region" description="Basic and acidic residues" evidence="1">
    <location>
        <begin position="561"/>
        <end position="571"/>
    </location>
</feature>
<keyword evidence="2" id="KW-0732">Signal</keyword>
<evidence type="ECO:0000313" key="4">
    <source>
        <dbReference type="Proteomes" id="UP000199032"/>
    </source>
</evidence>
<name>A0A0S4LN42_9BACT</name>
<evidence type="ECO:0000313" key="3">
    <source>
        <dbReference type="EMBL" id="CUS38979.1"/>
    </source>
</evidence>
<organism evidence="3 4">
    <name type="scientific">Candidatus Nitrospira nitrosa</name>
    <dbReference type="NCBI Taxonomy" id="1742972"/>
    <lineage>
        <taxon>Bacteria</taxon>
        <taxon>Pseudomonadati</taxon>
        <taxon>Nitrospirota</taxon>
        <taxon>Nitrospiria</taxon>
        <taxon>Nitrospirales</taxon>
        <taxon>Nitrospiraceae</taxon>
        <taxon>Nitrospira</taxon>
    </lineage>
</organism>